<accession>A0A0K9PZH6</accession>
<keyword evidence="2" id="KW-1185">Reference proteome</keyword>
<dbReference type="AlphaFoldDB" id="A0A0K9PZH6"/>
<comment type="caution">
    <text evidence="1">The sequence shown here is derived from an EMBL/GenBank/DDBJ whole genome shotgun (WGS) entry which is preliminary data.</text>
</comment>
<gene>
    <name evidence="1" type="ORF">ZOSMA_12G00130</name>
</gene>
<proteinExistence type="predicted"/>
<dbReference type="EMBL" id="LFYR01000338">
    <property type="protein sequence ID" value="KMZ74329.1"/>
    <property type="molecule type" value="Genomic_DNA"/>
</dbReference>
<sequence length="52" mass="6090">MNGLLRLWDLCRPNIYSENIKEQTIDVAWIIGCASVDRRGRYRKLRAPVCEP</sequence>
<organism evidence="1 2">
    <name type="scientific">Zostera marina</name>
    <name type="common">Eelgrass</name>
    <dbReference type="NCBI Taxonomy" id="29655"/>
    <lineage>
        <taxon>Eukaryota</taxon>
        <taxon>Viridiplantae</taxon>
        <taxon>Streptophyta</taxon>
        <taxon>Embryophyta</taxon>
        <taxon>Tracheophyta</taxon>
        <taxon>Spermatophyta</taxon>
        <taxon>Magnoliopsida</taxon>
        <taxon>Liliopsida</taxon>
        <taxon>Zosteraceae</taxon>
        <taxon>Zostera</taxon>
    </lineage>
</organism>
<name>A0A0K9PZH6_ZOSMR</name>
<evidence type="ECO:0000313" key="1">
    <source>
        <dbReference type="EMBL" id="KMZ74329.1"/>
    </source>
</evidence>
<dbReference type="Proteomes" id="UP000036987">
    <property type="component" value="Unassembled WGS sequence"/>
</dbReference>
<reference evidence="2" key="1">
    <citation type="journal article" date="2016" name="Nature">
        <title>The genome of the seagrass Zostera marina reveals angiosperm adaptation to the sea.</title>
        <authorList>
            <person name="Olsen J.L."/>
            <person name="Rouze P."/>
            <person name="Verhelst B."/>
            <person name="Lin Y.-C."/>
            <person name="Bayer T."/>
            <person name="Collen J."/>
            <person name="Dattolo E."/>
            <person name="De Paoli E."/>
            <person name="Dittami S."/>
            <person name="Maumus F."/>
            <person name="Michel G."/>
            <person name="Kersting A."/>
            <person name="Lauritano C."/>
            <person name="Lohaus R."/>
            <person name="Toepel M."/>
            <person name="Tonon T."/>
            <person name="Vanneste K."/>
            <person name="Amirebrahimi M."/>
            <person name="Brakel J."/>
            <person name="Bostroem C."/>
            <person name="Chovatia M."/>
            <person name="Grimwood J."/>
            <person name="Jenkins J.W."/>
            <person name="Jueterbock A."/>
            <person name="Mraz A."/>
            <person name="Stam W.T."/>
            <person name="Tice H."/>
            <person name="Bornberg-Bauer E."/>
            <person name="Green P.J."/>
            <person name="Pearson G.A."/>
            <person name="Procaccini G."/>
            <person name="Duarte C.M."/>
            <person name="Schmutz J."/>
            <person name="Reusch T.B.H."/>
            <person name="Van de Peer Y."/>
        </authorList>
    </citation>
    <scope>NUCLEOTIDE SEQUENCE [LARGE SCALE GENOMIC DNA]</scope>
    <source>
        <strain evidence="2">cv. Finnish</strain>
    </source>
</reference>
<protein>
    <submittedName>
        <fullName evidence="1">Uncharacterized protein</fullName>
    </submittedName>
</protein>
<evidence type="ECO:0000313" key="2">
    <source>
        <dbReference type="Proteomes" id="UP000036987"/>
    </source>
</evidence>